<dbReference type="Proteomes" id="UP000518752">
    <property type="component" value="Unassembled WGS sequence"/>
</dbReference>
<gene>
    <name evidence="2" type="ORF">D9757_013212</name>
</gene>
<feature type="compositionally biased region" description="Low complexity" evidence="1">
    <location>
        <begin position="79"/>
        <end position="93"/>
    </location>
</feature>
<feature type="compositionally biased region" description="Low complexity" evidence="1">
    <location>
        <begin position="121"/>
        <end position="146"/>
    </location>
</feature>
<accession>A0A8H5G1M1</accession>
<organism evidence="2 3">
    <name type="scientific">Collybiopsis confluens</name>
    <dbReference type="NCBI Taxonomy" id="2823264"/>
    <lineage>
        <taxon>Eukaryota</taxon>
        <taxon>Fungi</taxon>
        <taxon>Dikarya</taxon>
        <taxon>Basidiomycota</taxon>
        <taxon>Agaricomycotina</taxon>
        <taxon>Agaricomycetes</taxon>
        <taxon>Agaricomycetidae</taxon>
        <taxon>Agaricales</taxon>
        <taxon>Marasmiineae</taxon>
        <taxon>Omphalotaceae</taxon>
        <taxon>Collybiopsis</taxon>
    </lineage>
</organism>
<feature type="compositionally biased region" description="Pro residues" evidence="1">
    <location>
        <begin position="11"/>
        <end position="20"/>
    </location>
</feature>
<protein>
    <submittedName>
        <fullName evidence="2">Uncharacterized protein</fullName>
    </submittedName>
</protein>
<feature type="region of interest" description="Disordered" evidence="1">
    <location>
        <begin position="1"/>
        <end position="46"/>
    </location>
</feature>
<proteinExistence type="predicted"/>
<reference evidence="2 3" key="1">
    <citation type="journal article" date="2020" name="ISME J.">
        <title>Uncovering the hidden diversity of litter-decomposition mechanisms in mushroom-forming fungi.</title>
        <authorList>
            <person name="Floudas D."/>
            <person name="Bentzer J."/>
            <person name="Ahren D."/>
            <person name="Johansson T."/>
            <person name="Persson P."/>
            <person name="Tunlid A."/>
        </authorList>
    </citation>
    <scope>NUCLEOTIDE SEQUENCE [LARGE SCALE GENOMIC DNA]</scope>
    <source>
        <strain evidence="2 3">CBS 406.79</strain>
    </source>
</reference>
<dbReference type="AlphaFoldDB" id="A0A8H5G1M1"/>
<dbReference type="EMBL" id="JAACJN010000242">
    <property type="protein sequence ID" value="KAF5356655.1"/>
    <property type="molecule type" value="Genomic_DNA"/>
</dbReference>
<evidence type="ECO:0000313" key="2">
    <source>
        <dbReference type="EMBL" id="KAF5356655.1"/>
    </source>
</evidence>
<keyword evidence="3" id="KW-1185">Reference proteome</keyword>
<sequence>MFPDLNTTYPPLQPAPPSTPTTPVGKQRTEAPRLASIPLNPVITPAPPPIEYSILEVPSRSTHVQEVSSLSQTSPAEHAATNTPTTALPPYATVLSASPEPQYSHPNSSFPYSQIPAQAVSPTQSHSSSSSTTLNRSESSSSSTSTVARDRGTPSASPAGTVSDRAARFPYCRGSSRDPSLSSTCFLFIFGL</sequence>
<evidence type="ECO:0000313" key="3">
    <source>
        <dbReference type="Proteomes" id="UP000518752"/>
    </source>
</evidence>
<comment type="caution">
    <text evidence="2">The sequence shown here is derived from an EMBL/GenBank/DDBJ whole genome shotgun (WGS) entry which is preliminary data.</text>
</comment>
<evidence type="ECO:0000256" key="1">
    <source>
        <dbReference type="SAM" id="MobiDB-lite"/>
    </source>
</evidence>
<feature type="region of interest" description="Disordered" evidence="1">
    <location>
        <begin position="65"/>
        <end position="163"/>
    </location>
</feature>
<name>A0A8H5G1M1_9AGAR</name>
<feature type="compositionally biased region" description="Polar residues" evidence="1">
    <location>
        <begin position="95"/>
        <end position="116"/>
    </location>
</feature>
<feature type="compositionally biased region" description="Polar residues" evidence="1">
    <location>
        <begin position="65"/>
        <end position="75"/>
    </location>
</feature>